<reference evidence="2" key="1">
    <citation type="submission" date="2021-05" db="EMBL/GenBank/DDBJ databases">
        <authorList>
            <person name="Alioto T."/>
            <person name="Alioto T."/>
            <person name="Gomez Garrido J."/>
        </authorList>
    </citation>
    <scope>NUCLEOTIDE SEQUENCE</scope>
</reference>
<dbReference type="EMBL" id="HBUF01240154">
    <property type="protein sequence ID" value="CAG6676567.1"/>
    <property type="molecule type" value="Transcribed_RNA"/>
</dbReference>
<dbReference type="EMBL" id="HBUF01078484">
    <property type="protein sequence ID" value="CAG6632024.1"/>
    <property type="molecule type" value="Transcribed_RNA"/>
</dbReference>
<dbReference type="EMBL" id="HBUF01581799">
    <property type="protein sequence ID" value="CAG6770446.1"/>
    <property type="molecule type" value="Transcribed_RNA"/>
</dbReference>
<dbReference type="EMBL" id="HBUF01078487">
    <property type="protein sequence ID" value="CAG6632040.1"/>
    <property type="molecule type" value="Transcribed_RNA"/>
</dbReference>
<dbReference type="EMBL" id="HBUF01240153">
    <property type="protein sequence ID" value="CAG6676564.1"/>
    <property type="molecule type" value="Transcribed_RNA"/>
</dbReference>
<evidence type="ECO:0000313" key="2">
    <source>
        <dbReference type="EMBL" id="CAG6714418.1"/>
    </source>
</evidence>
<dbReference type="EMBL" id="HBUF01351763">
    <property type="protein sequence ID" value="CAG6714421.1"/>
    <property type="molecule type" value="Transcribed_RNA"/>
</dbReference>
<dbReference type="EMBL" id="HBUF01581805">
    <property type="protein sequence ID" value="CAG6770467.1"/>
    <property type="molecule type" value="Transcribed_RNA"/>
</dbReference>
<organism evidence="2">
    <name type="scientific">Cacopsylla melanoneura</name>
    <dbReference type="NCBI Taxonomy" id="428564"/>
    <lineage>
        <taxon>Eukaryota</taxon>
        <taxon>Metazoa</taxon>
        <taxon>Ecdysozoa</taxon>
        <taxon>Arthropoda</taxon>
        <taxon>Hexapoda</taxon>
        <taxon>Insecta</taxon>
        <taxon>Pterygota</taxon>
        <taxon>Neoptera</taxon>
        <taxon>Paraneoptera</taxon>
        <taxon>Hemiptera</taxon>
        <taxon>Sternorrhyncha</taxon>
        <taxon>Psylloidea</taxon>
        <taxon>Psyllidae</taxon>
        <taxon>Psyllinae</taxon>
        <taxon>Cacopsylla</taxon>
    </lineage>
</organism>
<dbReference type="EMBL" id="HBUF01078488">
    <property type="protein sequence ID" value="CAG6632045.1"/>
    <property type="molecule type" value="Transcribed_RNA"/>
</dbReference>
<evidence type="ECO:0000256" key="1">
    <source>
        <dbReference type="SAM" id="MobiDB-lite"/>
    </source>
</evidence>
<dbReference type="EMBL" id="HBUF01581801">
    <property type="protein sequence ID" value="CAG6770453.1"/>
    <property type="molecule type" value="Transcribed_RNA"/>
</dbReference>
<dbReference type="EMBL" id="HBUF01078489">
    <property type="protein sequence ID" value="CAG6632051.1"/>
    <property type="molecule type" value="Transcribed_RNA"/>
</dbReference>
<proteinExistence type="predicted"/>
<dbReference type="EMBL" id="HBUF01581804">
    <property type="protein sequence ID" value="CAG6770463.1"/>
    <property type="molecule type" value="Transcribed_RNA"/>
</dbReference>
<dbReference type="EMBL" id="HBUF01078490">
    <property type="protein sequence ID" value="CAG6632056.1"/>
    <property type="molecule type" value="Transcribed_RNA"/>
</dbReference>
<dbReference type="EMBL" id="HBUF01351761">
    <property type="protein sequence ID" value="CAG6714415.1"/>
    <property type="molecule type" value="Transcribed_RNA"/>
</dbReference>
<dbReference type="EMBL" id="HBUF01581802">
    <property type="protein sequence ID" value="CAG6770456.1"/>
    <property type="molecule type" value="Transcribed_RNA"/>
</dbReference>
<name>A0A8D8XYS1_9HEMI</name>
<dbReference type="EMBL" id="HBUF01240151">
    <property type="protein sequence ID" value="CAG6676559.1"/>
    <property type="molecule type" value="Transcribed_RNA"/>
</dbReference>
<dbReference type="AlphaFoldDB" id="A0A8D8XYS1"/>
<dbReference type="EMBL" id="HBUF01351764">
    <property type="protein sequence ID" value="CAG6714424.1"/>
    <property type="molecule type" value="Transcribed_RNA"/>
</dbReference>
<feature type="region of interest" description="Disordered" evidence="1">
    <location>
        <begin position="1"/>
        <end position="20"/>
    </location>
</feature>
<dbReference type="EMBL" id="HBUF01078491">
    <property type="protein sequence ID" value="CAG6632061.1"/>
    <property type="molecule type" value="Transcribed_RNA"/>
</dbReference>
<dbReference type="EMBL" id="HBUF01240150">
    <property type="protein sequence ID" value="CAG6676557.1"/>
    <property type="molecule type" value="Transcribed_RNA"/>
</dbReference>
<protein>
    <submittedName>
        <fullName evidence="2">Uncharacterized protein</fullName>
    </submittedName>
</protein>
<dbReference type="EMBL" id="HBUF01078485">
    <property type="protein sequence ID" value="CAG6632030.1"/>
    <property type="molecule type" value="Transcribed_RNA"/>
</dbReference>
<dbReference type="EMBL" id="HBUF01351762">
    <property type="protein sequence ID" value="CAG6714418.1"/>
    <property type="molecule type" value="Transcribed_RNA"/>
</dbReference>
<accession>A0A8D8XYS1</accession>
<dbReference type="EMBL" id="HBUF01078483">
    <property type="protein sequence ID" value="CAG6632019.1"/>
    <property type="molecule type" value="Transcribed_RNA"/>
</dbReference>
<dbReference type="EMBL" id="HBUF01078486">
    <property type="protein sequence ID" value="CAG6632035.1"/>
    <property type="molecule type" value="Transcribed_RNA"/>
</dbReference>
<dbReference type="EMBL" id="HBUF01581800">
    <property type="protein sequence ID" value="CAG6770449.1"/>
    <property type="molecule type" value="Transcribed_RNA"/>
</dbReference>
<dbReference type="EMBL" id="HBUF01581803">
    <property type="protein sequence ID" value="CAG6770459.1"/>
    <property type="molecule type" value="Transcribed_RNA"/>
</dbReference>
<sequence>MKMRKKKETTTRRKRNGIKKKRLTSRVLCFTMTTKVSRRTIWTRLGTSLRMITRRKCLYDTTHLFLRAPSLSCRARGTCVGSATYSSARVTKLSSIARRMLITSVWSMCWPR</sequence>
<dbReference type="EMBL" id="HBUF01240152">
    <property type="protein sequence ID" value="CAG6676562.1"/>
    <property type="molecule type" value="Transcribed_RNA"/>
</dbReference>